<evidence type="ECO:0000313" key="1">
    <source>
        <dbReference type="Proteomes" id="UP000790787"/>
    </source>
</evidence>
<organism evidence="1 2">
    <name type="scientific">Nicotiana tabacum</name>
    <name type="common">Common tobacco</name>
    <dbReference type="NCBI Taxonomy" id="4097"/>
    <lineage>
        <taxon>Eukaryota</taxon>
        <taxon>Viridiplantae</taxon>
        <taxon>Streptophyta</taxon>
        <taxon>Embryophyta</taxon>
        <taxon>Tracheophyta</taxon>
        <taxon>Spermatophyta</taxon>
        <taxon>Magnoliopsida</taxon>
        <taxon>eudicotyledons</taxon>
        <taxon>Gunneridae</taxon>
        <taxon>Pentapetalae</taxon>
        <taxon>asterids</taxon>
        <taxon>lamiids</taxon>
        <taxon>Solanales</taxon>
        <taxon>Solanaceae</taxon>
        <taxon>Nicotianoideae</taxon>
        <taxon>Nicotianeae</taxon>
        <taxon>Nicotiana</taxon>
    </lineage>
</organism>
<evidence type="ECO:0000313" key="2">
    <source>
        <dbReference type="RefSeq" id="XP_075087638.1"/>
    </source>
</evidence>
<dbReference type="RefSeq" id="XP_075087638.1">
    <property type="nucleotide sequence ID" value="XM_075231537.1"/>
</dbReference>
<gene>
    <name evidence="2" type="primary">LOC142169645</name>
</gene>
<name>A0AC58SRN7_TOBAC</name>
<reference evidence="1" key="1">
    <citation type="journal article" date="2014" name="Nat. Commun.">
        <title>The tobacco genome sequence and its comparison with those of tomato and potato.</title>
        <authorList>
            <person name="Sierro N."/>
            <person name="Battey J.N."/>
            <person name="Ouadi S."/>
            <person name="Bakaher N."/>
            <person name="Bovet L."/>
            <person name="Willig A."/>
            <person name="Goepfert S."/>
            <person name="Peitsch M.C."/>
            <person name="Ivanov N.V."/>
        </authorList>
    </citation>
    <scope>NUCLEOTIDE SEQUENCE [LARGE SCALE GENOMIC DNA]</scope>
</reference>
<keyword evidence="1" id="KW-1185">Reference proteome</keyword>
<accession>A0AC58SRN7</accession>
<reference evidence="2" key="2">
    <citation type="submission" date="2025-08" db="UniProtKB">
        <authorList>
            <consortium name="RefSeq"/>
        </authorList>
    </citation>
    <scope>IDENTIFICATION</scope>
    <source>
        <tissue evidence="2">Leaf</tissue>
    </source>
</reference>
<protein>
    <submittedName>
        <fullName evidence="2">Uncharacterized protein LOC142169645</fullName>
    </submittedName>
</protein>
<proteinExistence type="predicted"/>
<dbReference type="Proteomes" id="UP000790787">
    <property type="component" value="Chromosome 15"/>
</dbReference>
<sequence length="494" mass="56909">MPGLDPKVAFHHLAIKKGARPIKKAQRRFRPELVPLIEAEANKLVEAGFIREVKDLNNACRKDEFPLPIPELMIDATTGYEAISFMDGSSGYDQIYMSPKDEELTAFCTPKEYQALILGLEMAIDMKQLQLHIFGDSELVINQLLCSYEVKKPELHPYHDYAEKLIGWLGDVTLQHVPRKENKQADALVSLGSILTLLNQPRITICQKWIVPPDEYEDEESKLKHLVAVSEAEKVDWRQIMIDYLCYVILPHDLRRKTEIRHHAPCFLYYKETLYRRSFERVLLRCLGEDKATQAMQEAHLEFMPPEVLHLTVASWPFDSWGLDVVGPLPKFSCGHLYILAATDYFLKWAEVVAIKDVKKKNVANFIRRQILSLRLAIQEGLTEEKNARLPLEELEALDEKKLEAQQSLEYYHARLSRTFNKKVHLRSFQVGDQILAVRRPVIISHKSKSKFTSKWDVPYVVQEAYSSGAFKLVDADGLRIGPINGSFMKKYYP</sequence>